<organism evidence="1 2">
    <name type="scientific">Trifolium medium</name>
    <dbReference type="NCBI Taxonomy" id="97028"/>
    <lineage>
        <taxon>Eukaryota</taxon>
        <taxon>Viridiplantae</taxon>
        <taxon>Streptophyta</taxon>
        <taxon>Embryophyta</taxon>
        <taxon>Tracheophyta</taxon>
        <taxon>Spermatophyta</taxon>
        <taxon>Magnoliopsida</taxon>
        <taxon>eudicotyledons</taxon>
        <taxon>Gunneridae</taxon>
        <taxon>Pentapetalae</taxon>
        <taxon>rosids</taxon>
        <taxon>fabids</taxon>
        <taxon>Fabales</taxon>
        <taxon>Fabaceae</taxon>
        <taxon>Papilionoideae</taxon>
        <taxon>50 kb inversion clade</taxon>
        <taxon>NPAAA clade</taxon>
        <taxon>Hologalegina</taxon>
        <taxon>IRL clade</taxon>
        <taxon>Trifolieae</taxon>
        <taxon>Trifolium</taxon>
    </lineage>
</organism>
<dbReference type="AlphaFoldDB" id="A0A392QYT2"/>
<evidence type="ECO:0000313" key="2">
    <source>
        <dbReference type="Proteomes" id="UP000265520"/>
    </source>
</evidence>
<feature type="non-terminal residue" evidence="1">
    <location>
        <position position="36"/>
    </location>
</feature>
<sequence length="36" mass="3852">MESVGYADAEDEERWGWWGVVDGGVPARAGIDEGGK</sequence>
<dbReference type="Proteomes" id="UP000265520">
    <property type="component" value="Unassembled WGS sequence"/>
</dbReference>
<reference evidence="1 2" key="1">
    <citation type="journal article" date="2018" name="Front. Plant Sci.">
        <title>Red Clover (Trifolium pratense) and Zigzag Clover (T. medium) - A Picture of Genomic Similarities and Differences.</title>
        <authorList>
            <person name="Dluhosova J."/>
            <person name="Istvanek J."/>
            <person name="Nedelnik J."/>
            <person name="Repkova J."/>
        </authorList>
    </citation>
    <scope>NUCLEOTIDE SEQUENCE [LARGE SCALE GENOMIC DNA]</scope>
    <source>
        <strain evidence="2">cv. 10/8</strain>
        <tissue evidence="1">Leaf</tissue>
    </source>
</reference>
<accession>A0A392QYT2</accession>
<protein>
    <submittedName>
        <fullName evidence="1">Uncharacterized protein</fullName>
    </submittedName>
</protein>
<proteinExistence type="predicted"/>
<comment type="caution">
    <text evidence="1">The sequence shown here is derived from an EMBL/GenBank/DDBJ whole genome shotgun (WGS) entry which is preliminary data.</text>
</comment>
<keyword evidence="2" id="KW-1185">Reference proteome</keyword>
<name>A0A392QYT2_9FABA</name>
<dbReference type="EMBL" id="LXQA010167614">
    <property type="protein sequence ID" value="MCI28730.1"/>
    <property type="molecule type" value="Genomic_DNA"/>
</dbReference>
<evidence type="ECO:0000313" key="1">
    <source>
        <dbReference type="EMBL" id="MCI28730.1"/>
    </source>
</evidence>